<dbReference type="GO" id="GO:0071770">
    <property type="term" value="P:DIM/DIP cell wall layer assembly"/>
    <property type="evidence" value="ECO:0007669"/>
    <property type="project" value="TreeGrafter"/>
</dbReference>
<dbReference type="Proteomes" id="UP000057737">
    <property type="component" value="Unassembled WGS sequence"/>
</dbReference>
<dbReference type="Gene3D" id="3.40.50.150">
    <property type="entry name" value="Vaccinia Virus protein VP39"/>
    <property type="match status" value="1"/>
</dbReference>
<dbReference type="PANTHER" id="PTHR40048:SF1">
    <property type="entry name" value="RHAMNOSYL O-METHYLTRANSFERASE"/>
    <property type="match status" value="1"/>
</dbReference>
<dbReference type="GO" id="GO:0032259">
    <property type="term" value="P:methylation"/>
    <property type="evidence" value="ECO:0007669"/>
    <property type="project" value="UniProtKB-KW"/>
</dbReference>
<dbReference type="AlphaFoldDB" id="A0A109K278"/>
<dbReference type="GO" id="GO:0005886">
    <property type="term" value="C:plasma membrane"/>
    <property type="evidence" value="ECO:0007669"/>
    <property type="project" value="TreeGrafter"/>
</dbReference>
<dbReference type="SUPFAM" id="SSF53335">
    <property type="entry name" value="S-adenosyl-L-methionine-dependent methyltransferases"/>
    <property type="match status" value="1"/>
</dbReference>
<organism evidence="3 4">
    <name type="scientific">Bradyrhizobium macuxiense</name>
    <dbReference type="NCBI Taxonomy" id="1755647"/>
    <lineage>
        <taxon>Bacteria</taxon>
        <taxon>Pseudomonadati</taxon>
        <taxon>Pseudomonadota</taxon>
        <taxon>Alphaproteobacteria</taxon>
        <taxon>Hyphomicrobiales</taxon>
        <taxon>Nitrobacteraceae</taxon>
        <taxon>Bradyrhizobium</taxon>
    </lineage>
</organism>
<name>A0A109K278_9BRAD</name>
<dbReference type="GO" id="GO:0008168">
    <property type="term" value="F:methyltransferase activity"/>
    <property type="evidence" value="ECO:0007669"/>
    <property type="project" value="UniProtKB-KW"/>
</dbReference>
<keyword evidence="4" id="KW-1185">Reference proteome</keyword>
<dbReference type="InterPro" id="IPR029063">
    <property type="entry name" value="SAM-dependent_MTases_sf"/>
</dbReference>
<evidence type="ECO:0000313" key="3">
    <source>
        <dbReference type="EMBL" id="KWV59456.1"/>
    </source>
</evidence>
<dbReference type="EMBL" id="LNCU01000030">
    <property type="protein sequence ID" value="KWV59456.1"/>
    <property type="molecule type" value="Genomic_DNA"/>
</dbReference>
<dbReference type="PANTHER" id="PTHR40048">
    <property type="entry name" value="RHAMNOSYL O-METHYLTRANSFERASE"/>
    <property type="match status" value="1"/>
</dbReference>
<gene>
    <name evidence="3" type="ORF">AS156_30945</name>
</gene>
<keyword evidence="2" id="KW-0808">Transferase</keyword>
<evidence type="ECO:0000256" key="1">
    <source>
        <dbReference type="ARBA" id="ARBA00022603"/>
    </source>
</evidence>
<evidence type="ECO:0008006" key="5">
    <source>
        <dbReference type="Google" id="ProtNLM"/>
    </source>
</evidence>
<dbReference type="Pfam" id="PF13578">
    <property type="entry name" value="Methyltransf_24"/>
    <property type="match status" value="1"/>
</dbReference>
<evidence type="ECO:0000313" key="4">
    <source>
        <dbReference type="Proteomes" id="UP000057737"/>
    </source>
</evidence>
<protein>
    <recommendedName>
        <fullName evidence="5">Methyltransferase family protein</fullName>
    </recommendedName>
</protein>
<proteinExistence type="predicted"/>
<accession>A0A109K278</accession>
<keyword evidence="1" id="KW-0489">Methyltransferase</keyword>
<dbReference type="CDD" id="cd02440">
    <property type="entry name" value="AdoMet_MTases"/>
    <property type="match status" value="1"/>
</dbReference>
<reference evidence="3 4" key="1">
    <citation type="submission" date="2015-11" db="EMBL/GenBank/DDBJ databases">
        <title>Draft Genome Sequence of the Strain BR 10303 (Bradyrhizobium sp.) isolated from nodules of Centrolobium paraense.</title>
        <authorList>
            <person name="Zelli J.E."/>
            <person name="Simoes-Araujo J.L."/>
            <person name="Barauna A.C."/>
            <person name="Silva K."/>
        </authorList>
    </citation>
    <scope>NUCLEOTIDE SEQUENCE [LARGE SCALE GENOMIC DNA]</scope>
    <source>
        <strain evidence="3 4">BR 10303</strain>
    </source>
</reference>
<evidence type="ECO:0000256" key="2">
    <source>
        <dbReference type="ARBA" id="ARBA00022679"/>
    </source>
</evidence>
<comment type="caution">
    <text evidence="3">The sequence shown here is derived from an EMBL/GenBank/DDBJ whole genome shotgun (WGS) entry which is preliminary data.</text>
</comment>
<sequence length="260" mass="28630">MIARERQRLARLPIKQFAAEPLLQISRSEIDAAFHDQAITEAWRRDLAQISSVMPYEDIYGGVCPGERRAIYHLIAFFKPHRLLEIGTHIGASTLMIAQSLASHCAPNSQLITGDILDVNDPQQGAFNTLGTPAPVDGLRRLGLQDRVRFEVKPALQLMAGLNQKMDLIFLDGDHSAKAVYEELSAALDLLAPNGVILLHDFYPDGKPIYPKGMIVPGPFLAAKRVQSEAPNLNVMPLGALPWETKQGVQRTSLALVAKR</sequence>